<evidence type="ECO:0000313" key="7">
    <source>
        <dbReference type="EMBL" id="KAF6765254.1"/>
    </source>
</evidence>
<dbReference type="AlphaFoldDB" id="A0A8H6IIU8"/>
<comment type="caution">
    <text evidence="7">The sequence shown here is derived from an EMBL/GenBank/DDBJ whole genome shotgun (WGS) entry which is preliminary data.</text>
</comment>
<dbReference type="OrthoDB" id="242866at2759"/>
<accession>A0A8H6IIU8</accession>
<keyword evidence="4 6" id="KW-0472">Membrane</keyword>
<evidence type="ECO:0000313" key="8">
    <source>
        <dbReference type="Proteomes" id="UP000521943"/>
    </source>
</evidence>
<feature type="transmembrane region" description="Helical" evidence="6">
    <location>
        <begin position="142"/>
        <end position="165"/>
    </location>
</feature>
<feature type="transmembrane region" description="Helical" evidence="6">
    <location>
        <begin position="98"/>
        <end position="122"/>
    </location>
</feature>
<proteinExistence type="predicted"/>
<reference evidence="7 8" key="1">
    <citation type="submission" date="2020-07" db="EMBL/GenBank/DDBJ databases">
        <title>Comparative genomics of pyrophilous fungi reveals a link between fire events and developmental genes.</title>
        <authorList>
            <consortium name="DOE Joint Genome Institute"/>
            <person name="Steindorff A.S."/>
            <person name="Carver A."/>
            <person name="Calhoun S."/>
            <person name="Stillman K."/>
            <person name="Liu H."/>
            <person name="Lipzen A."/>
            <person name="Pangilinan J."/>
            <person name="Labutti K."/>
            <person name="Bruns T.D."/>
            <person name="Grigoriev I.V."/>
        </authorList>
    </citation>
    <scope>NUCLEOTIDE SEQUENCE [LARGE SCALE GENOMIC DNA]</scope>
    <source>
        <strain evidence="7 8">CBS 144469</strain>
    </source>
</reference>
<dbReference type="GO" id="GO:0032588">
    <property type="term" value="C:trans-Golgi network membrane"/>
    <property type="evidence" value="ECO:0007669"/>
    <property type="project" value="TreeGrafter"/>
</dbReference>
<protein>
    <submittedName>
        <fullName evidence="7">Scamp family-domain-containing protein</fullName>
    </submittedName>
</protein>
<dbReference type="Pfam" id="PF04144">
    <property type="entry name" value="SCAMP"/>
    <property type="match status" value="1"/>
</dbReference>
<keyword evidence="2 6" id="KW-0812">Transmembrane</keyword>
<evidence type="ECO:0000256" key="1">
    <source>
        <dbReference type="ARBA" id="ARBA00004141"/>
    </source>
</evidence>
<dbReference type="GO" id="GO:0055038">
    <property type="term" value="C:recycling endosome membrane"/>
    <property type="evidence" value="ECO:0007669"/>
    <property type="project" value="TreeGrafter"/>
</dbReference>
<evidence type="ECO:0000256" key="3">
    <source>
        <dbReference type="ARBA" id="ARBA00022989"/>
    </source>
</evidence>
<dbReference type="InterPro" id="IPR007273">
    <property type="entry name" value="SCAMP"/>
</dbReference>
<gene>
    <name evidence="7" type="ORF">DFP72DRAFT_337385</name>
</gene>
<comment type="subcellular location">
    <subcellularLocation>
        <location evidence="1">Membrane</location>
        <topology evidence="1">Multi-pass membrane protein</topology>
    </subcellularLocation>
</comment>
<feature type="transmembrane region" description="Helical" evidence="6">
    <location>
        <begin position="219"/>
        <end position="240"/>
    </location>
</feature>
<organism evidence="7 8">
    <name type="scientific">Ephemerocybe angulata</name>
    <dbReference type="NCBI Taxonomy" id="980116"/>
    <lineage>
        <taxon>Eukaryota</taxon>
        <taxon>Fungi</taxon>
        <taxon>Dikarya</taxon>
        <taxon>Basidiomycota</taxon>
        <taxon>Agaricomycotina</taxon>
        <taxon>Agaricomycetes</taxon>
        <taxon>Agaricomycetidae</taxon>
        <taxon>Agaricales</taxon>
        <taxon>Agaricineae</taxon>
        <taxon>Psathyrellaceae</taxon>
        <taxon>Ephemerocybe</taxon>
    </lineage>
</organism>
<feature type="compositionally biased region" description="Basic and acidic residues" evidence="5">
    <location>
        <begin position="35"/>
        <end position="62"/>
    </location>
</feature>
<dbReference type="GO" id="GO:0015031">
    <property type="term" value="P:protein transport"/>
    <property type="evidence" value="ECO:0007669"/>
    <property type="project" value="InterPro"/>
</dbReference>
<evidence type="ECO:0000256" key="5">
    <source>
        <dbReference type="SAM" id="MobiDB-lite"/>
    </source>
</evidence>
<feature type="transmembrane region" description="Helical" evidence="6">
    <location>
        <begin position="177"/>
        <end position="199"/>
    </location>
</feature>
<dbReference type="Proteomes" id="UP000521943">
    <property type="component" value="Unassembled WGS sequence"/>
</dbReference>
<sequence>MSYTQNPFASSHSLDTNPFDDPPQQSSGYAAAEQARLEEIRRREQDLERRESELNTKADNLRRNGRNNFPPFFPLVFHSIKDEIPEASRPLITRLYQLWLVLLATLIVNVVACVFILTAGAAGGGSDLGSSIGYGHDCNSEVRGRLIFFISYLVFIPITSFLLWYRPIYNGYMKEQALYYYLYFFFGGFHLVFSLYMIIGIPGTGACGLIRMIDMYSKHLWVAAVLGTVSTVGWFVQGFGNTFYYLQIYRHHTAAGHTIEKAKAELTTHGAKAYFSRG</sequence>
<dbReference type="EMBL" id="JACGCI010000003">
    <property type="protein sequence ID" value="KAF6765254.1"/>
    <property type="molecule type" value="Genomic_DNA"/>
</dbReference>
<keyword evidence="3 6" id="KW-1133">Transmembrane helix</keyword>
<feature type="compositionally biased region" description="Polar residues" evidence="5">
    <location>
        <begin position="1"/>
        <end position="16"/>
    </location>
</feature>
<evidence type="ECO:0000256" key="6">
    <source>
        <dbReference type="SAM" id="Phobius"/>
    </source>
</evidence>
<name>A0A8H6IIU8_9AGAR</name>
<dbReference type="PANTHER" id="PTHR10687:SF90">
    <property type="entry name" value="SECRETORY CARRIER MEMBRANE PROTEIN"/>
    <property type="match status" value="1"/>
</dbReference>
<keyword evidence="8" id="KW-1185">Reference proteome</keyword>
<dbReference type="PANTHER" id="PTHR10687">
    <property type="entry name" value="SECRETORY CARRIER-ASSOCIATED MEMBRANE PROTEIN SCAMP"/>
    <property type="match status" value="1"/>
</dbReference>
<evidence type="ECO:0000256" key="2">
    <source>
        <dbReference type="ARBA" id="ARBA00022692"/>
    </source>
</evidence>
<feature type="region of interest" description="Disordered" evidence="5">
    <location>
        <begin position="1"/>
        <end position="62"/>
    </location>
</feature>
<evidence type="ECO:0000256" key="4">
    <source>
        <dbReference type="ARBA" id="ARBA00023136"/>
    </source>
</evidence>